<evidence type="ECO:0000256" key="1">
    <source>
        <dbReference type="SAM" id="Phobius"/>
    </source>
</evidence>
<feature type="domain" description="Glycosyltransferase 2-like" evidence="2">
    <location>
        <begin position="14"/>
        <end position="134"/>
    </location>
</feature>
<gene>
    <name evidence="3" type="ORF">ENL41_00010</name>
</gene>
<accession>A0A7C5HTD3</accession>
<evidence type="ECO:0000259" key="2">
    <source>
        <dbReference type="Pfam" id="PF00535"/>
    </source>
</evidence>
<dbReference type="InterPro" id="IPR029044">
    <property type="entry name" value="Nucleotide-diphossugar_trans"/>
</dbReference>
<sequence>MLNYNCAVKPKLALIIITYNEEKNIERAIKSARELVDEIIVVDSYSEDRTREIAESLGAKVHLHEWKGYSEQRNYALSLTDAEWVLFLDADEALSPELKEEIKEAIIQKTPDYDGFLIPRKNWYLGRWLKCWSPDRLLRLAKKDKITWDGLVHEKIKLQGSVGKLKKPILHWPFDSLYHQYEKNLRYAELMAKEKYEKGRKFSPLDLIIRPKLNFLKHFLLKGCFIEGIRGLIFSLFYFIYTVQKYSILYELWHKRDKKNN</sequence>
<reference evidence="3" key="1">
    <citation type="journal article" date="2020" name="mSystems">
        <title>Genome- and Community-Level Interaction Insights into Carbon Utilization and Element Cycling Functions of Hydrothermarchaeota in Hydrothermal Sediment.</title>
        <authorList>
            <person name="Zhou Z."/>
            <person name="Liu Y."/>
            <person name="Xu W."/>
            <person name="Pan J."/>
            <person name="Luo Z.H."/>
            <person name="Li M."/>
        </authorList>
    </citation>
    <scope>NUCLEOTIDE SEQUENCE [LARGE SCALE GENOMIC DNA]</scope>
    <source>
        <strain evidence="3">HyVt-94</strain>
    </source>
</reference>
<dbReference type="Gene3D" id="3.90.550.10">
    <property type="entry name" value="Spore Coat Polysaccharide Biosynthesis Protein SpsA, Chain A"/>
    <property type="match status" value="1"/>
</dbReference>
<name>A0A7C5HTD3_UNCW3</name>
<protein>
    <submittedName>
        <fullName evidence="3">Glycosyltransferase family 2 protein</fullName>
    </submittedName>
</protein>
<dbReference type="AlphaFoldDB" id="A0A7C5HTD3"/>
<dbReference type="Pfam" id="PF00535">
    <property type="entry name" value="Glycos_transf_2"/>
    <property type="match status" value="1"/>
</dbReference>
<keyword evidence="1" id="KW-0472">Membrane</keyword>
<dbReference type="InterPro" id="IPR001173">
    <property type="entry name" value="Glyco_trans_2-like"/>
</dbReference>
<proteinExistence type="predicted"/>
<keyword evidence="1" id="KW-1133">Transmembrane helix</keyword>
<organism evidence="3">
    <name type="scientific">candidate division WOR-3 bacterium</name>
    <dbReference type="NCBI Taxonomy" id="2052148"/>
    <lineage>
        <taxon>Bacteria</taxon>
        <taxon>Bacteria division WOR-3</taxon>
    </lineage>
</organism>
<dbReference type="PANTHER" id="PTHR43630">
    <property type="entry name" value="POLY-BETA-1,6-N-ACETYL-D-GLUCOSAMINE SYNTHASE"/>
    <property type="match status" value="1"/>
</dbReference>
<comment type="caution">
    <text evidence="3">The sequence shown here is derived from an EMBL/GenBank/DDBJ whole genome shotgun (WGS) entry which is preliminary data.</text>
</comment>
<dbReference type="Proteomes" id="UP000886014">
    <property type="component" value="Unassembled WGS sequence"/>
</dbReference>
<keyword evidence="1" id="KW-0812">Transmembrane</keyword>
<evidence type="ECO:0000313" key="3">
    <source>
        <dbReference type="EMBL" id="HHF57791.1"/>
    </source>
</evidence>
<dbReference type="CDD" id="cd02511">
    <property type="entry name" value="Beta4Glucosyltransferase"/>
    <property type="match status" value="1"/>
</dbReference>
<dbReference type="EMBL" id="DRTV01000001">
    <property type="protein sequence ID" value="HHF57791.1"/>
    <property type="molecule type" value="Genomic_DNA"/>
</dbReference>
<dbReference type="PANTHER" id="PTHR43630:SF2">
    <property type="entry name" value="GLYCOSYLTRANSFERASE"/>
    <property type="match status" value="1"/>
</dbReference>
<dbReference type="SUPFAM" id="SSF53448">
    <property type="entry name" value="Nucleotide-diphospho-sugar transferases"/>
    <property type="match status" value="1"/>
</dbReference>
<feature type="transmembrane region" description="Helical" evidence="1">
    <location>
        <begin position="219"/>
        <end position="241"/>
    </location>
</feature>